<dbReference type="EMBL" id="BART01004065">
    <property type="protein sequence ID" value="GAG65804.1"/>
    <property type="molecule type" value="Genomic_DNA"/>
</dbReference>
<proteinExistence type="predicted"/>
<dbReference type="InterPro" id="IPR029063">
    <property type="entry name" value="SAM-dependent_MTases_sf"/>
</dbReference>
<dbReference type="SUPFAM" id="SSF53335">
    <property type="entry name" value="S-adenosyl-L-methionine-dependent methyltransferases"/>
    <property type="match status" value="1"/>
</dbReference>
<gene>
    <name evidence="1" type="ORF">S01H4_10555</name>
</gene>
<evidence type="ECO:0008006" key="2">
    <source>
        <dbReference type="Google" id="ProtNLM"/>
    </source>
</evidence>
<dbReference type="Pfam" id="PF13489">
    <property type="entry name" value="Methyltransf_23"/>
    <property type="match status" value="1"/>
</dbReference>
<comment type="caution">
    <text evidence="1">The sequence shown here is derived from an EMBL/GenBank/DDBJ whole genome shotgun (WGS) entry which is preliminary data.</text>
</comment>
<protein>
    <recommendedName>
        <fullName evidence="2">Methyltransferase type 11 domain-containing protein</fullName>
    </recommendedName>
</protein>
<dbReference type="AlphaFoldDB" id="X0Z984"/>
<organism evidence="1">
    <name type="scientific">marine sediment metagenome</name>
    <dbReference type="NCBI Taxonomy" id="412755"/>
    <lineage>
        <taxon>unclassified sequences</taxon>
        <taxon>metagenomes</taxon>
        <taxon>ecological metagenomes</taxon>
    </lineage>
</organism>
<name>X0Z984_9ZZZZ</name>
<dbReference type="Gene3D" id="3.40.50.150">
    <property type="entry name" value="Vaccinia Virus protein VP39"/>
    <property type="match status" value="1"/>
</dbReference>
<accession>X0Z984</accession>
<reference evidence="1" key="1">
    <citation type="journal article" date="2014" name="Front. Microbiol.">
        <title>High frequency of phylogenetically diverse reductive dehalogenase-homologous genes in deep subseafloor sedimentary metagenomes.</title>
        <authorList>
            <person name="Kawai M."/>
            <person name="Futagami T."/>
            <person name="Toyoda A."/>
            <person name="Takaki Y."/>
            <person name="Nishi S."/>
            <person name="Hori S."/>
            <person name="Arai W."/>
            <person name="Tsubouchi T."/>
            <person name="Morono Y."/>
            <person name="Uchiyama I."/>
            <person name="Ito T."/>
            <person name="Fujiyama A."/>
            <person name="Inagaki F."/>
            <person name="Takami H."/>
        </authorList>
    </citation>
    <scope>NUCLEOTIDE SEQUENCE</scope>
    <source>
        <strain evidence="1">Expedition CK06-06</strain>
    </source>
</reference>
<sequence length="178" mass="20581">MKAKDYLEKHWIKNKIWTHLEQPKHQDRLRKCTPYLEGRSFIDIGCALGHSTNILKKFLPGNWSGLEFMQGAVKEAEKLFPDITFYYAKDFNFLPVCGQFDSVICSEVIEHVEDDKALINGLIDITKNVLVITTPNKRVNDPGHLRVYTEEVLSKLLNGYNFEIIKDGLFFYGVIKIK</sequence>
<evidence type="ECO:0000313" key="1">
    <source>
        <dbReference type="EMBL" id="GAG65804.1"/>
    </source>
</evidence>